<accession>A0AA86QSV1</accession>
<name>A0AA86QSV1_9EUKA</name>
<protein>
    <submittedName>
        <fullName evidence="2">Hypothetical_protein</fullName>
    </submittedName>
</protein>
<dbReference type="Proteomes" id="UP001642409">
    <property type="component" value="Unassembled WGS sequence"/>
</dbReference>
<evidence type="ECO:0000313" key="2">
    <source>
        <dbReference type="EMBL" id="CAL6092181.1"/>
    </source>
</evidence>
<dbReference type="AlphaFoldDB" id="A0AA86QSV1"/>
<evidence type="ECO:0000313" key="3">
    <source>
        <dbReference type="Proteomes" id="UP001642409"/>
    </source>
</evidence>
<reference evidence="2 3" key="2">
    <citation type="submission" date="2024-07" db="EMBL/GenBank/DDBJ databases">
        <authorList>
            <person name="Akdeniz Z."/>
        </authorList>
    </citation>
    <scope>NUCLEOTIDE SEQUENCE [LARGE SCALE GENOMIC DNA]</scope>
</reference>
<proteinExistence type="predicted"/>
<comment type="caution">
    <text evidence="1">The sequence shown here is derived from an EMBL/GenBank/DDBJ whole genome shotgun (WGS) entry which is preliminary data.</text>
</comment>
<organism evidence="1">
    <name type="scientific">Hexamita inflata</name>
    <dbReference type="NCBI Taxonomy" id="28002"/>
    <lineage>
        <taxon>Eukaryota</taxon>
        <taxon>Metamonada</taxon>
        <taxon>Diplomonadida</taxon>
        <taxon>Hexamitidae</taxon>
        <taxon>Hexamitinae</taxon>
        <taxon>Hexamita</taxon>
    </lineage>
</organism>
<reference evidence="1" key="1">
    <citation type="submission" date="2023-06" db="EMBL/GenBank/DDBJ databases">
        <authorList>
            <person name="Kurt Z."/>
        </authorList>
    </citation>
    <scope>NUCLEOTIDE SEQUENCE</scope>
</reference>
<keyword evidence="3" id="KW-1185">Reference proteome</keyword>
<gene>
    <name evidence="1" type="ORF">HINF_LOCUS45040</name>
    <name evidence="2" type="ORF">HINF_LOCUS66142</name>
</gene>
<dbReference type="EMBL" id="CATOUU010000887">
    <property type="protein sequence ID" value="CAI9957395.1"/>
    <property type="molecule type" value="Genomic_DNA"/>
</dbReference>
<evidence type="ECO:0000313" key="1">
    <source>
        <dbReference type="EMBL" id="CAI9957395.1"/>
    </source>
</evidence>
<dbReference type="EMBL" id="CAXDID020000442">
    <property type="protein sequence ID" value="CAL6092181.1"/>
    <property type="molecule type" value="Genomic_DNA"/>
</dbReference>
<sequence length="520" mass="60326">MQLFNLRLIKSFGQSSKVIVWQLIASRSVTFKMSVNQIVFNYSSFYIDNFDSFVTSFLYMLMSISLFQPFSVLFCSMQFLTAGKEQLQALMQSSSVGLSQFVIQYLFALFNEVIGSKFWMKLNSRRKSLKIGSCLHISIEMILLKLIFKQTKLIIFDRQLILEMSFLLTFNLTKEVRGDKSSNLVTKLQLKSKNRIQVSQARAEISFTRFQLKSSETNLLKLESTCMFSILFCPRSRCVKFISEESRDISFNQFMLKFKSVNCTMCSIPYKLPKLQLLIVNFDTFLGHLSKTILQQFITISSLMFTLSVNSILSNEGSFFIINFSLRTYVWYFLIINASWIICLLTDDSFVKSFINFQIQASEQIQEVMLLTQLRQSQLLGSFCSVIISQLNFSSYLTLIKSYNILPSIYKRESNFNVSSGLQIISLLFCKHKFSSFVNFPTLVISNNQLLLMSRIFSRVNLSKSFRSLSQLFQRFNVKSYEAFSIPSELQRPQPLTVRFLRSFGVRSRVKFGQLNILRE</sequence>